<evidence type="ECO:0000313" key="1">
    <source>
        <dbReference type="EMBL" id="KAL2730294.1"/>
    </source>
</evidence>
<dbReference type="AlphaFoldDB" id="A0ABD2BC38"/>
<keyword evidence="2" id="KW-1185">Reference proteome</keyword>
<comment type="caution">
    <text evidence="1">The sequence shown here is derived from an EMBL/GenBank/DDBJ whole genome shotgun (WGS) entry which is preliminary data.</text>
</comment>
<name>A0ABD2BC38_VESMC</name>
<sequence length="90" mass="10883">MREWQHITTFYLTFQLYFLLRRVDLEIFTRPFVRVLTKSLRKHNIISHIFSKLYTISFVLDFDFALSEDIESLSPRGDIEIFTGCYSCEY</sequence>
<gene>
    <name evidence="1" type="ORF">V1477_016105</name>
</gene>
<dbReference type="Proteomes" id="UP001607303">
    <property type="component" value="Unassembled WGS sequence"/>
</dbReference>
<protein>
    <submittedName>
        <fullName evidence="1">Uncharacterized protein</fullName>
    </submittedName>
</protein>
<evidence type="ECO:0000313" key="2">
    <source>
        <dbReference type="Proteomes" id="UP001607303"/>
    </source>
</evidence>
<organism evidence="1 2">
    <name type="scientific">Vespula maculifrons</name>
    <name type="common">Eastern yellow jacket</name>
    <name type="synonym">Wasp</name>
    <dbReference type="NCBI Taxonomy" id="7453"/>
    <lineage>
        <taxon>Eukaryota</taxon>
        <taxon>Metazoa</taxon>
        <taxon>Ecdysozoa</taxon>
        <taxon>Arthropoda</taxon>
        <taxon>Hexapoda</taxon>
        <taxon>Insecta</taxon>
        <taxon>Pterygota</taxon>
        <taxon>Neoptera</taxon>
        <taxon>Endopterygota</taxon>
        <taxon>Hymenoptera</taxon>
        <taxon>Apocrita</taxon>
        <taxon>Aculeata</taxon>
        <taxon>Vespoidea</taxon>
        <taxon>Vespidae</taxon>
        <taxon>Vespinae</taxon>
        <taxon>Vespula</taxon>
    </lineage>
</organism>
<dbReference type="EMBL" id="JAYRBN010000091">
    <property type="protein sequence ID" value="KAL2730294.1"/>
    <property type="molecule type" value="Genomic_DNA"/>
</dbReference>
<proteinExistence type="predicted"/>
<accession>A0ABD2BC38</accession>
<reference evidence="1 2" key="1">
    <citation type="journal article" date="2024" name="Ann. Entomol. Soc. Am.">
        <title>Genomic analyses of the southern and eastern yellowjacket wasps (Hymenoptera: Vespidae) reveal evolutionary signatures of social life.</title>
        <authorList>
            <person name="Catto M.A."/>
            <person name="Caine P.B."/>
            <person name="Orr S.E."/>
            <person name="Hunt B.G."/>
            <person name="Goodisman M.A.D."/>
        </authorList>
    </citation>
    <scope>NUCLEOTIDE SEQUENCE [LARGE SCALE GENOMIC DNA]</scope>
    <source>
        <strain evidence="1">232</strain>
        <tissue evidence="1">Head and thorax</tissue>
    </source>
</reference>